<dbReference type="PANTHER" id="PTHR22883">
    <property type="entry name" value="ZINC FINGER DHHC DOMAIN CONTAINING PROTEIN"/>
    <property type="match status" value="1"/>
</dbReference>
<reference evidence="12" key="2">
    <citation type="journal article" date="2021" name="Sci. Data">
        <title>Chromosome-scale genome sequencing, assembly and annotation of six genomes from subfamily Leishmaniinae.</title>
        <authorList>
            <person name="Almutairi H."/>
            <person name="Urbaniak M.D."/>
            <person name="Bates M.D."/>
            <person name="Jariyapan N."/>
            <person name="Kwakye-Nuako G."/>
            <person name="Thomaz Soccol V."/>
            <person name="Al-Salem W.S."/>
            <person name="Dillon R.J."/>
            <person name="Bates P.A."/>
            <person name="Gatherer D."/>
        </authorList>
    </citation>
    <scope>NUCLEOTIDE SEQUENCE [LARGE SCALE GENOMIC DNA]</scope>
</reference>
<evidence type="ECO:0000256" key="3">
    <source>
        <dbReference type="ARBA" id="ARBA00022692"/>
    </source>
</evidence>
<evidence type="ECO:0000256" key="8">
    <source>
        <dbReference type="RuleBase" id="RU079119"/>
    </source>
</evidence>
<dbReference type="PROSITE" id="PS50216">
    <property type="entry name" value="DHHC"/>
    <property type="match status" value="1"/>
</dbReference>
<reference evidence="12" key="1">
    <citation type="journal article" date="2021" name="Microbiol. Resour. Announc.">
        <title>LGAAP: Leishmaniinae Genome Assembly and Annotation Pipeline.</title>
        <authorList>
            <person name="Almutairi H."/>
            <person name="Urbaniak M.D."/>
            <person name="Bates M.D."/>
            <person name="Jariyapan N."/>
            <person name="Kwakye-Nuako G."/>
            <person name="Thomaz-Soccol V."/>
            <person name="Al-Salem W.S."/>
            <person name="Dillon R.J."/>
            <person name="Bates P.A."/>
            <person name="Gatherer D."/>
        </authorList>
    </citation>
    <scope>NUCLEOTIDE SEQUENCE [LARGE SCALE GENOMIC DNA]</scope>
</reference>
<evidence type="ECO:0000256" key="6">
    <source>
        <dbReference type="ARBA" id="ARBA00023315"/>
    </source>
</evidence>
<dbReference type="RefSeq" id="XP_067063223.1">
    <property type="nucleotide sequence ID" value="XM_067206776.1"/>
</dbReference>
<comment type="similarity">
    <text evidence="7">Belongs to the DHHC palmitoyltransferase family. PFA5 subfamily.</text>
</comment>
<dbReference type="GeneID" id="92360710"/>
<dbReference type="PANTHER" id="PTHR22883:SF23">
    <property type="entry name" value="PALMITOYLTRANSFERASE ZDHHC6"/>
    <property type="match status" value="1"/>
</dbReference>
<keyword evidence="12" id="KW-1185">Reference proteome</keyword>
<organism evidence="11 12">
    <name type="scientific">Leishmania orientalis</name>
    <dbReference type="NCBI Taxonomy" id="2249476"/>
    <lineage>
        <taxon>Eukaryota</taxon>
        <taxon>Discoba</taxon>
        <taxon>Euglenozoa</taxon>
        <taxon>Kinetoplastea</taxon>
        <taxon>Metakinetoplastina</taxon>
        <taxon>Trypanosomatida</taxon>
        <taxon>Trypanosomatidae</taxon>
        <taxon>Leishmaniinae</taxon>
        <taxon>Leishmania</taxon>
    </lineage>
</organism>
<gene>
    <name evidence="11" type="ORF">LSCM4_04795</name>
</gene>
<dbReference type="EC" id="2.3.1.225" evidence="8"/>
<dbReference type="GO" id="GO:0006612">
    <property type="term" value="P:protein targeting to membrane"/>
    <property type="evidence" value="ECO:0007669"/>
    <property type="project" value="TreeGrafter"/>
</dbReference>
<keyword evidence="5 8" id="KW-0472">Membrane</keyword>
<dbReference type="GO" id="GO:0019706">
    <property type="term" value="F:protein-cysteine S-palmitoyltransferase activity"/>
    <property type="evidence" value="ECO:0007669"/>
    <property type="project" value="UniProtKB-EC"/>
</dbReference>
<comment type="catalytic activity">
    <reaction evidence="8">
        <text>L-cysteinyl-[protein] + hexadecanoyl-CoA = S-hexadecanoyl-L-cysteinyl-[protein] + CoA</text>
        <dbReference type="Rhea" id="RHEA:36683"/>
        <dbReference type="Rhea" id="RHEA-COMP:10131"/>
        <dbReference type="Rhea" id="RHEA-COMP:11032"/>
        <dbReference type="ChEBI" id="CHEBI:29950"/>
        <dbReference type="ChEBI" id="CHEBI:57287"/>
        <dbReference type="ChEBI" id="CHEBI:57379"/>
        <dbReference type="ChEBI" id="CHEBI:74151"/>
        <dbReference type="EC" id="2.3.1.225"/>
    </reaction>
</comment>
<evidence type="ECO:0000313" key="11">
    <source>
        <dbReference type="EMBL" id="KAG5478562.1"/>
    </source>
</evidence>
<dbReference type="GO" id="GO:0016020">
    <property type="term" value="C:membrane"/>
    <property type="evidence" value="ECO:0007669"/>
    <property type="project" value="UniProtKB-SubCell"/>
</dbReference>
<dbReference type="AlphaFoldDB" id="A0A836H303"/>
<comment type="caution">
    <text evidence="11">The sequence shown here is derived from an EMBL/GenBank/DDBJ whole genome shotgun (WGS) entry which is preliminary data.</text>
</comment>
<keyword evidence="2 8" id="KW-0808">Transferase</keyword>
<proteinExistence type="inferred from homology"/>
<evidence type="ECO:0000256" key="9">
    <source>
        <dbReference type="SAM" id="MobiDB-lite"/>
    </source>
</evidence>
<comment type="domain">
    <text evidence="8">The DHHC domain is required for palmitoyltransferase activity.</text>
</comment>
<feature type="region of interest" description="Disordered" evidence="9">
    <location>
        <begin position="193"/>
        <end position="244"/>
    </location>
</feature>
<dbReference type="Proteomes" id="UP000674143">
    <property type="component" value="Unassembled WGS sequence"/>
</dbReference>
<dbReference type="GO" id="GO:0005794">
    <property type="term" value="C:Golgi apparatus"/>
    <property type="evidence" value="ECO:0007669"/>
    <property type="project" value="TreeGrafter"/>
</dbReference>
<evidence type="ECO:0000256" key="4">
    <source>
        <dbReference type="ARBA" id="ARBA00022989"/>
    </source>
</evidence>
<dbReference type="EMBL" id="JAFHLR010000023">
    <property type="protein sequence ID" value="KAG5478562.1"/>
    <property type="molecule type" value="Genomic_DNA"/>
</dbReference>
<evidence type="ECO:0000256" key="7">
    <source>
        <dbReference type="ARBA" id="ARBA00038298"/>
    </source>
</evidence>
<evidence type="ECO:0000256" key="2">
    <source>
        <dbReference type="ARBA" id="ARBA00022679"/>
    </source>
</evidence>
<evidence type="ECO:0000313" key="12">
    <source>
        <dbReference type="Proteomes" id="UP000674143"/>
    </source>
</evidence>
<dbReference type="KEGG" id="loi:92360710"/>
<comment type="subcellular location">
    <subcellularLocation>
        <location evidence="1">Membrane</location>
        <topology evidence="1">Multi-pass membrane protein</topology>
    </subcellularLocation>
</comment>
<evidence type="ECO:0000256" key="5">
    <source>
        <dbReference type="ARBA" id="ARBA00023136"/>
    </source>
</evidence>
<keyword evidence="4 8" id="KW-1133">Transmembrane helix</keyword>
<feature type="compositionally biased region" description="Polar residues" evidence="9">
    <location>
        <begin position="200"/>
        <end position="218"/>
    </location>
</feature>
<dbReference type="InterPro" id="IPR039859">
    <property type="entry name" value="PFA4/ZDH16/20/ERF2-like"/>
</dbReference>
<keyword evidence="6 8" id="KW-0012">Acyltransferase</keyword>
<feature type="domain" description="Palmitoyltransferase DHHC" evidence="10">
    <location>
        <begin position="383"/>
        <end position="500"/>
    </location>
</feature>
<accession>A0A836H303</accession>
<feature type="transmembrane region" description="Helical" evidence="8">
    <location>
        <begin position="465"/>
        <end position="484"/>
    </location>
</feature>
<feature type="transmembrane region" description="Helical" evidence="8">
    <location>
        <begin position="20"/>
        <end position="45"/>
    </location>
</feature>
<dbReference type="InterPro" id="IPR001594">
    <property type="entry name" value="Palmitoyltrfase_DHHC"/>
</dbReference>
<evidence type="ECO:0000256" key="1">
    <source>
        <dbReference type="ARBA" id="ARBA00004141"/>
    </source>
</evidence>
<sequence length="631" mass="67854">MLIPNVHVGARVRSWSALRIMLAAYRLPLLIFVLASALTGGYNIFFLRLLRAAREVDAAGSLSSEALRDLQTSRYILRCITTEAFAVCAVSAGNTLCALMYWSLVRVIFTCAGYVPAEPWRCTPHFDAERRHHLQVTWLAQQQWIRKQGVAARQRAAQAQREQQEWWAYQMHMMQQQPPYAYLPPAPGLETPFGPPLASAVTQGQLPASGGASSTGSFLGNEPALPQPVSPKPAAVDGHEASPTPALSAAASLSAGAAIVAAIPSYAEVLRPEPAAAQETCLTVSRAIHSSYPAAAATAAAIQTAASTAASSFCSSSSCSSAASDTLAAKAPDRGLGGASDVQSSAGAPLATGSLYPRPCMPAASAESAANPHLVLEYEADGSLRFCGVCQQYKPDGSHHCRACQRCVFDMDHHCRFLNNCIGRDNFKYFFLSAFYSTMSAAVNLALFMIAYLCSAVCQDWGLGWWWLPAGTCAVGACVAYLWVQHIFLLIRGVSTLDRMVEVSAERFLASVSGSQQSRIAKTGGCRDDCRMAVDELVRAVEALVKRLADSVGRHRNFRRNSKATTSFLTTGGWGDGSAGVPPALSSRAHRRAQRIALLFGRPRFCLYHLLPLAPPRERMPPLLSSVERAV</sequence>
<dbReference type="Pfam" id="PF01529">
    <property type="entry name" value="DHHC"/>
    <property type="match status" value="1"/>
</dbReference>
<name>A0A836H303_9TRYP</name>
<protein>
    <recommendedName>
        <fullName evidence="8">Palmitoyltransferase</fullName>
        <ecNumber evidence="8">2.3.1.225</ecNumber>
    </recommendedName>
</protein>
<evidence type="ECO:0000259" key="10">
    <source>
        <dbReference type="Pfam" id="PF01529"/>
    </source>
</evidence>
<dbReference type="GO" id="GO:0005783">
    <property type="term" value="C:endoplasmic reticulum"/>
    <property type="evidence" value="ECO:0007669"/>
    <property type="project" value="TreeGrafter"/>
</dbReference>
<keyword evidence="3 8" id="KW-0812">Transmembrane</keyword>
<feature type="transmembrane region" description="Helical" evidence="8">
    <location>
        <begin position="429"/>
        <end position="453"/>
    </location>
</feature>